<dbReference type="InterPro" id="IPR023797">
    <property type="entry name" value="RNA3'_phos_cyclase_dom"/>
</dbReference>
<evidence type="ECO:0000313" key="10">
    <source>
        <dbReference type="Proteomes" id="UP000629098"/>
    </source>
</evidence>
<dbReference type="Gene3D" id="3.30.360.20">
    <property type="entry name" value="RNA 3'-terminal phosphate cyclase, insert domain"/>
    <property type="match status" value="1"/>
</dbReference>
<keyword evidence="2 5" id="KW-0436">Ligase</keyword>
<dbReference type="CDD" id="cd00874">
    <property type="entry name" value="RNA_Cyclase_Class_II"/>
    <property type="match status" value="1"/>
</dbReference>
<proteinExistence type="inferred from homology"/>
<feature type="binding site" evidence="5">
    <location>
        <position position="106"/>
    </location>
    <ligand>
        <name>ATP</name>
        <dbReference type="ChEBI" id="CHEBI:30616"/>
    </ligand>
</feature>
<keyword evidence="5" id="KW-0963">Cytoplasm</keyword>
<dbReference type="PANTHER" id="PTHR11096:SF0">
    <property type="entry name" value="RNA 3'-TERMINAL PHOSPHATE CYCLASE"/>
    <property type="match status" value="1"/>
</dbReference>
<dbReference type="PANTHER" id="PTHR11096">
    <property type="entry name" value="RNA 3' TERMINAL PHOSPHATE CYCLASE"/>
    <property type="match status" value="1"/>
</dbReference>
<dbReference type="InterPro" id="IPR013792">
    <property type="entry name" value="RNA3'P_cycl/enolpyr_Trfase_a/b"/>
</dbReference>
<dbReference type="Pfam" id="PF05189">
    <property type="entry name" value="RTC_insert"/>
    <property type="match status" value="1"/>
</dbReference>
<dbReference type="AlphaFoldDB" id="A0A8J6XFD1"/>
<feature type="binding site" evidence="5">
    <location>
        <begin position="288"/>
        <end position="292"/>
    </location>
    <ligand>
        <name>ATP</name>
        <dbReference type="ChEBI" id="CHEBI:30616"/>
    </ligand>
</feature>
<dbReference type="InterPro" id="IPR017770">
    <property type="entry name" value="RNA3'_term_phos_cyc_type_1"/>
</dbReference>
<dbReference type="HAMAP" id="MF_00200">
    <property type="entry name" value="RTC"/>
    <property type="match status" value="1"/>
</dbReference>
<dbReference type="Pfam" id="PF01137">
    <property type="entry name" value="RTC"/>
    <property type="match status" value="1"/>
</dbReference>
<evidence type="ECO:0000259" key="7">
    <source>
        <dbReference type="Pfam" id="PF01137"/>
    </source>
</evidence>
<comment type="caution">
    <text evidence="9">The sequence shown here is derived from an EMBL/GenBank/DDBJ whole genome shotgun (WGS) entry which is preliminary data.</text>
</comment>
<dbReference type="EC" id="6.5.1.4" evidence="5 6"/>
<sequence length="350" mass="36947">MIIDGSYGEGGGQILRTSLSLAAITGKPLQINRIRAGREKPGLAAQHLTAVRAAAAICHAQVKGDALGSMTLEFVPGNFVQAGSYTFDVSEALPGGSAGALALVLQTILLPLALADGDSEVTLRGGTHVSHSPSITYIEQVYLPMLQQMGVQAEVELKAWGWYPRGGGEVKLLIRGGSISGINLVERGDLVGVRGLAVVTELPSHIPQRMAMRAENLLREAQLKANVQPLRAKGVAPGAGLFLTAEYENTLAGFGALGRLGLAAETVASIACEEMLRFHATGAALDEHLADQLLLPAALASEKSEYQVAVVSRHLKTNAWVIEQFELAQVTVDEVEKKVAIAPVIKQTIK</sequence>
<dbReference type="Proteomes" id="UP000629098">
    <property type="component" value="Unassembled WGS sequence"/>
</dbReference>
<feature type="domain" description="RNA 3'-terminal phosphate cyclase" evidence="7">
    <location>
        <begin position="7"/>
        <end position="331"/>
    </location>
</feature>
<dbReference type="InterPro" id="IPR000228">
    <property type="entry name" value="RNA3'_term_phos_cyc"/>
</dbReference>
<evidence type="ECO:0000313" key="9">
    <source>
        <dbReference type="EMBL" id="MBD2771895.1"/>
    </source>
</evidence>
<evidence type="ECO:0000256" key="3">
    <source>
        <dbReference type="ARBA" id="ARBA00022741"/>
    </source>
</evidence>
<accession>A0A8J6XFD1</accession>
<evidence type="ECO:0000256" key="5">
    <source>
        <dbReference type="HAMAP-Rule" id="MF_00200"/>
    </source>
</evidence>
<dbReference type="NCBIfam" id="NF003246">
    <property type="entry name" value="PRK04204.1-2"/>
    <property type="match status" value="1"/>
</dbReference>
<dbReference type="EMBL" id="JACXAE010000029">
    <property type="protein sequence ID" value="MBD2771895.1"/>
    <property type="molecule type" value="Genomic_DNA"/>
</dbReference>
<dbReference type="RefSeq" id="WP_190826182.1">
    <property type="nucleotide sequence ID" value="NZ_CAWPPI010000029.1"/>
</dbReference>
<dbReference type="GO" id="GO:0006396">
    <property type="term" value="P:RNA processing"/>
    <property type="evidence" value="ECO:0007669"/>
    <property type="project" value="UniProtKB-UniRule"/>
</dbReference>
<comment type="subcellular location">
    <subcellularLocation>
        <location evidence="5">Cytoplasm</location>
    </subcellularLocation>
</comment>
<reference evidence="9" key="1">
    <citation type="submission" date="2020-09" db="EMBL/GenBank/DDBJ databases">
        <title>Iningainema tapete sp. nov. (Scytonemataceae, Cyanobacteria) from greenhouses in central Florida (USA) produces two types of nodularin with biosynthetic potential for microcystin-LR and anabaenopeptins.</title>
        <authorList>
            <person name="Berthold D.E."/>
            <person name="Lefler F.W."/>
            <person name="Huang I.-S."/>
            <person name="Abdulla H."/>
            <person name="Zimba P.V."/>
            <person name="Laughinghouse H.D. IV."/>
        </authorList>
    </citation>
    <scope>NUCLEOTIDE SEQUENCE</scope>
    <source>
        <strain evidence="9">BLCCT55</strain>
    </source>
</reference>
<dbReference type="GO" id="GO:0005524">
    <property type="term" value="F:ATP binding"/>
    <property type="evidence" value="ECO:0007669"/>
    <property type="project" value="UniProtKB-KW"/>
</dbReference>
<comment type="similarity">
    <text evidence="1 5">Belongs to the RNA 3'-terminal cyclase family. Type 1 subfamily.</text>
</comment>
<organism evidence="9 10">
    <name type="scientific">Iningainema tapete BLCC-T55</name>
    <dbReference type="NCBI Taxonomy" id="2748662"/>
    <lineage>
        <taxon>Bacteria</taxon>
        <taxon>Bacillati</taxon>
        <taxon>Cyanobacteriota</taxon>
        <taxon>Cyanophyceae</taxon>
        <taxon>Nostocales</taxon>
        <taxon>Scytonemataceae</taxon>
        <taxon>Iningainema tapete</taxon>
    </lineage>
</organism>
<keyword evidence="3 5" id="KW-0547">Nucleotide-binding</keyword>
<gene>
    <name evidence="5 9" type="primary">rtcA</name>
    <name evidence="9" type="ORF">ICL16_07250</name>
</gene>
<dbReference type="GO" id="GO:0005737">
    <property type="term" value="C:cytoplasm"/>
    <property type="evidence" value="ECO:0007669"/>
    <property type="project" value="UniProtKB-SubCell"/>
</dbReference>
<dbReference type="GO" id="GO:0003963">
    <property type="term" value="F:RNA-3'-phosphate cyclase activity"/>
    <property type="evidence" value="ECO:0007669"/>
    <property type="project" value="UniProtKB-UniRule"/>
</dbReference>
<comment type="function">
    <text evidence="5">Catalyzes the conversion of 3'-phosphate to a 2',3'-cyclic phosphodiester at the end of RNA. The mechanism of action of the enzyme occurs in 3 steps: (A) adenylation of the enzyme by ATP; (B) transfer of adenylate to an RNA-N3'P to produce RNA-N3'PP5'A; (C) and attack of the adjacent 2'-hydroxyl on the 3'-phosphorus in the diester linkage to produce the cyclic end product. The biological role of this enzyme is unknown but it is likely to function in some aspects of cellular RNA processing.</text>
</comment>
<dbReference type="InterPro" id="IPR013791">
    <property type="entry name" value="RNA3'-term_phos_cycl_insert"/>
</dbReference>
<dbReference type="PIRSF" id="PIRSF005378">
    <property type="entry name" value="RNA3'_term_phos_cycl_euk"/>
    <property type="match status" value="1"/>
</dbReference>
<evidence type="ECO:0000256" key="1">
    <source>
        <dbReference type="ARBA" id="ARBA00009206"/>
    </source>
</evidence>
<comment type="catalytic activity">
    <reaction evidence="4 5">
        <text>a 3'-end 3'-phospho-ribonucleotide-RNA + ATP = a 3'-end 2',3'-cyclophospho-ribonucleotide-RNA + AMP + diphosphate</text>
        <dbReference type="Rhea" id="RHEA:23976"/>
        <dbReference type="Rhea" id="RHEA-COMP:10463"/>
        <dbReference type="Rhea" id="RHEA-COMP:10464"/>
        <dbReference type="ChEBI" id="CHEBI:30616"/>
        <dbReference type="ChEBI" id="CHEBI:33019"/>
        <dbReference type="ChEBI" id="CHEBI:83062"/>
        <dbReference type="ChEBI" id="CHEBI:83064"/>
        <dbReference type="ChEBI" id="CHEBI:456215"/>
        <dbReference type="EC" id="6.5.1.4"/>
    </reaction>
</comment>
<dbReference type="SUPFAM" id="SSF55205">
    <property type="entry name" value="EPT/RTPC-like"/>
    <property type="match status" value="1"/>
</dbReference>
<dbReference type="Gene3D" id="3.65.10.20">
    <property type="entry name" value="RNA 3'-terminal phosphate cyclase domain"/>
    <property type="match status" value="1"/>
</dbReference>
<evidence type="ECO:0000256" key="4">
    <source>
        <dbReference type="ARBA" id="ARBA00024481"/>
    </source>
</evidence>
<evidence type="ECO:0000259" key="8">
    <source>
        <dbReference type="Pfam" id="PF05189"/>
    </source>
</evidence>
<dbReference type="SUPFAM" id="SSF52913">
    <property type="entry name" value="RNA 3'-terminal phosphate cyclase, RPTC, insert domain"/>
    <property type="match status" value="1"/>
</dbReference>
<feature type="active site" description="Tele-AMP-histidine intermediate" evidence="5">
    <location>
        <position position="314"/>
    </location>
</feature>
<dbReference type="NCBIfam" id="TIGR03399">
    <property type="entry name" value="RNA_3prim_cycl"/>
    <property type="match status" value="1"/>
</dbReference>
<protein>
    <recommendedName>
        <fullName evidence="5 6">RNA 3'-terminal phosphate cyclase</fullName>
        <shortName evidence="5">RNA cyclase</shortName>
        <shortName evidence="5">RNA-3'-phosphate cyclase</shortName>
        <ecNumber evidence="5 6">6.5.1.4</ecNumber>
    </recommendedName>
</protein>
<keyword evidence="5" id="KW-0067">ATP-binding</keyword>
<feature type="domain" description="RNA 3'-terminal phosphate cyclase insert" evidence="8">
    <location>
        <begin position="185"/>
        <end position="279"/>
    </location>
</feature>
<dbReference type="InterPro" id="IPR036553">
    <property type="entry name" value="RPTC_insert"/>
</dbReference>
<evidence type="ECO:0000256" key="2">
    <source>
        <dbReference type="ARBA" id="ARBA00022598"/>
    </source>
</evidence>
<keyword evidence="10" id="KW-1185">Reference proteome</keyword>
<dbReference type="InterPro" id="IPR037136">
    <property type="entry name" value="RNA3'_phos_cyclase_dom_sf"/>
</dbReference>
<name>A0A8J6XFD1_9CYAN</name>
<evidence type="ECO:0000256" key="6">
    <source>
        <dbReference type="NCBIfam" id="TIGR03399"/>
    </source>
</evidence>